<evidence type="ECO:0000313" key="3">
    <source>
        <dbReference type="EMBL" id="KAK2035130.1"/>
    </source>
</evidence>
<accession>A0AAD9M9G2</accession>
<gene>
    <name evidence="3" type="ORF">LX32DRAFT_712861</name>
</gene>
<keyword evidence="4" id="KW-1185">Reference proteome</keyword>
<dbReference type="InterPro" id="IPR002110">
    <property type="entry name" value="Ankyrin_rpt"/>
</dbReference>
<evidence type="ECO:0000256" key="2">
    <source>
        <dbReference type="ARBA" id="ARBA00023043"/>
    </source>
</evidence>
<sequence>MPAGPTRYLINFACWACSSDVVQGILDRKIHTNVSDDFSRRPIHFACYNSLAVFDLLVDQDEDLTAVDSTGRLPLHFAVLSGQMALVKEVLLRSERVGIDINIVDKNNWTPLMWAARASRLFDRPQDEVVQDESVISFLLEKGADKQLLGDGFNRKWSALQIAQYHQDEKICYLAKSMFHSQHEFNDCGSELYSSHDVTEKAISVKSGSENGELRDEGEITKEFDDEILDEENLVHTEDTV</sequence>
<keyword evidence="2" id="KW-0040">ANK repeat</keyword>
<comment type="caution">
    <text evidence="3">The sequence shown here is derived from an EMBL/GenBank/DDBJ whole genome shotgun (WGS) entry which is preliminary data.</text>
</comment>
<evidence type="ECO:0000313" key="4">
    <source>
        <dbReference type="Proteomes" id="UP001232148"/>
    </source>
</evidence>
<dbReference type="SUPFAM" id="SSF48403">
    <property type="entry name" value="Ankyrin repeat"/>
    <property type="match status" value="1"/>
</dbReference>
<keyword evidence="1" id="KW-0677">Repeat</keyword>
<dbReference type="Proteomes" id="UP001232148">
    <property type="component" value="Unassembled WGS sequence"/>
</dbReference>
<protein>
    <submittedName>
        <fullName evidence="3">Ankyrin</fullName>
    </submittedName>
</protein>
<dbReference type="Pfam" id="PF12796">
    <property type="entry name" value="Ank_2"/>
    <property type="match status" value="1"/>
</dbReference>
<proteinExistence type="predicted"/>
<dbReference type="PANTHER" id="PTHR24198">
    <property type="entry name" value="ANKYRIN REPEAT AND PROTEIN KINASE DOMAIN-CONTAINING PROTEIN"/>
    <property type="match status" value="1"/>
</dbReference>
<organism evidence="3 4">
    <name type="scientific">Colletotrichum zoysiae</name>
    <dbReference type="NCBI Taxonomy" id="1216348"/>
    <lineage>
        <taxon>Eukaryota</taxon>
        <taxon>Fungi</taxon>
        <taxon>Dikarya</taxon>
        <taxon>Ascomycota</taxon>
        <taxon>Pezizomycotina</taxon>
        <taxon>Sordariomycetes</taxon>
        <taxon>Hypocreomycetidae</taxon>
        <taxon>Glomerellales</taxon>
        <taxon>Glomerellaceae</taxon>
        <taxon>Colletotrichum</taxon>
        <taxon>Colletotrichum graminicola species complex</taxon>
    </lineage>
</organism>
<dbReference type="Gene3D" id="1.25.40.20">
    <property type="entry name" value="Ankyrin repeat-containing domain"/>
    <property type="match status" value="1"/>
</dbReference>
<evidence type="ECO:0000256" key="1">
    <source>
        <dbReference type="ARBA" id="ARBA00022737"/>
    </source>
</evidence>
<dbReference type="EMBL" id="MU842810">
    <property type="protein sequence ID" value="KAK2035130.1"/>
    <property type="molecule type" value="Genomic_DNA"/>
</dbReference>
<dbReference type="AlphaFoldDB" id="A0AAD9M9G2"/>
<name>A0AAD9M9G2_9PEZI</name>
<reference evidence="3" key="1">
    <citation type="submission" date="2021-06" db="EMBL/GenBank/DDBJ databases">
        <title>Comparative genomics, transcriptomics and evolutionary studies reveal genomic signatures of adaptation to plant cell wall in hemibiotrophic fungi.</title>
        <authorList>
            <consortium name="DOE Joint Genome Institute"/>
            <person name="Baroncelli R."/>
            <person name="Diaz J.F."/>
            <person name="Benocci T."/>
            <person name="Peng M."/>
            <person name="Battaglia E."/>
            <person name="Haridas S."/>
            <person name="Andreopoulos W."/>
            <person name="Labutti K."/>
            <person name="Pangilinan J."/>
            <person name="Floch G.L."/>
            <person name="Makela M.R."/>
            <person name="Henrissat B."/>
            <person name="Grigoriev I.V."/>
            <person name="Crouch J.A."/>
            <person name="De Vries R.P."/>
            <person name="Sukno S.A."/>
            <person name="Thon M.R."/>
        </authorList>
    </citation>
    <scope>NUCLEOTIDE SEQUENCE</scope>
    <source>
        <strain evidence="3">MAFF235873</strain>
    </source>
</reference>
<dbReference type="SMART" id="SM00248">
    <property type="entry name" value="ANK"/>
    <property type="match status" value="3"/>
</dbReference>
<dbReference type="PANTHER" id="PTHR24198:SF165">
    <property type="entry name" value="ANKYRIN REPEAT-CONTAINING PROTEIN-RELATED"/>
    <property type="match status" value="1"/>
</dbReference>
<dbReference type="InterPro" id="IPR036770">
    <property type="entry name" value="Ankyrin_rpt-contain_sf"/>
</dbReference>